<evidence type="ECO:0000313" key="2">
    <source>
        <dbReference type="Proteomes" id="UP000295197"/>
    </source>
</evidence>
<organism evidence="1 2">
    <name type="scientific">Sphingobacterium alimentarium</name>
    <dbReference type="NCBI Taxonomy" id="797292"/>
    <lineage>
        <taxon>Bacteria</taxon>
        <taxon>Pseudomonadati</taxon>
        <taxon>Bacteroidota</taxon>
        <taxon>Sphingobacteriia</taxon>
        <taxon>Sphingobacteriales</taxon>
        <taxon>Sphingobacteriaceae</taxon>
        <taxon>Sphingobacterium</taxon>
    </lineage>
</organism>
<accession>A0A4V2VU42</accession>
<name>A0A4V2VU42_9SPHI</name>
<sequence length="34" mass="4079">MEIRKSPHLLATLQFLKPKNVDILEYTYLFVNRS</sequence>
<protein>
    <submittedName>
        <fullName evidence="1">Uncharacterized protein</fullName>
    </submittedName>
</protein>
<keyword evidence="2" id="KW-1185">Reference proteome</keyword>
<comment type="caution">
    <text evidence="1">The sequence shown here is derived from an EMBL/GenBank/DDBJ whole genome shotgun (WGS) entry which is preliminary data.</text>
</comment>
<dbReference type="Proteomes" id="UP000295197">
    <property type="component" value="Unassembled WGS sequence"/>
</dbReference>
<reference evidence="1 2" key="1">
    <citation type="submission" date="2019-03" db="EMBL/GenBank/DDBJ databases">
        <title>Genomic Encyclopedia of Type Strains, Phase IV (KMG-IV): sequencing the most valuable type-strain genomes for metagenomic binning, comparative biology and taxonomic classification.</title>
        <authorList>
            <person name="Goeker M."/>
        </authorList>
    </citation>
    <scope>NUCLEOTIDE SEQUENCE [LARGE SCALE GENOMIC DNA]</scope>
    <source>
        <strain evidence="1 2">DSM 22362</strain>
    </source>
</reference>
<gene>
    <name evidence="1" type="ORF">EDC17_102716</name>
</gene>
<dbReference type="EMBL" id="SMBZ01000027">
    <property type="protein sequence ID" value="TCV11560.1"/>
    <property type="molecule type" value="Genomic_DNA"/>
</dbReference>
<dbReference type="AlphaFoldDB" id="A0A4V2VU42"/>
<evidence type="ECO:0000313" key="1">
    <source>
        <dbReference type="EMBL" id="TCV11560.1"/>
    </source>
</evidence>
<proteinExistence type="predicted"/>